<keyword evidence="2" id="KW-1185">Reference proteome</keyword>
<accession>A0A6N9T8B2</accession>
<comment type="caution">
    <text evidence="1">The sequence shown here is derived from an EMBL/GenBank/DDBJ whole genome shotgun (WGS) entry which is preliminary data.</text>
</comment>
<dbReference type="RefSeq" id="WP_163465919.1">
    <property type="nucleotide sequence ID" value="NZ_JAAAMG010000030.1"/>
</dbReference>
<evidence type="ECO:0000313" key="1">
    <source>
        <dbReference type="EMBL" id="NDW07461.1"/>
    </source>
</evidence>
<dbReference type="EMBL" id="JAAAMG010000030">
    <property type="protein sequence ID" value="NDW07461.1"/>
    <property type="molecule type" value="Genomic_DNA"/>
</dbReference>
<dbReference type="AlphaFoldDB" id="A0A6N9T8B2"/>
<organism evidence="1 2">
    <name type="scientific">Jiella pacifica</name>
    <dbReference type="NCBI Taxonomy" id="2696469"/>
    <lineage>
        <taxon>Bacteria</taxon>
        <taxon>Pseudomonadati</taxon>
        <taxon>Pseudomonadota</taxon>
        <taxon>Alphaproteobacteria</taxon>
        <taxon>Hyphomicrobiales</taxon>
        <taxon>Aurantimonadaceae</taxon>
        <taxon>Jiella</taxon>
    </lineage>
</organism>
<dbReference type="Proteomes" id="UP000469011">
    <property type="component" value="Unassembled WGS sequence"/>
</dbReference>
<reference evidence="1 2" key="1">
    <citation type="submission" date="2020-01" db="EMBL/GenBank/DDBJ databases">
        <title>Jiella pacifica sp. nov.</title>
        <authorList>
            <person name="Xue Z."/>
            <person name="Zhu S."/>
            <person name="Chen J."/>
            <person name="Yang J."/>
        </authorList>
    </citation>
    <scope>NUCLEOTIDE SEQUENCE [LARGE SCALE GENOMIC DNA]</scope>
    <source>
        <strain evidence="1 2">40Bstr34</strain>
    </source>
</reference>
<sequence>MNKEQKDPRSADIDRPPSRLGRLLLALRETVGLRGMAPTADPVFRKLYAQSKPERLSRSMAAEWTQMVAGIQISEKQIQRVETGDRRTHETAQIRGLLRSYGLGVDEVEAVIEDPELNRISGNPHLIADWRLRGLALYEFGPLINEALKVGDRCSTWLEVEKAGNCGYSPDEVTLLVSEGEINPPEAFRRIADEAFRQNDIKKKAGIRGWSDNPTLCLASVVDDLAADEEERRSITCRFVQSKYRYNVVAKQEGGAGFRARALQDATWPLKPVPFLSSGVGICINVICDDGKTLVVGRRGNDETFRKGEYDIAVVEGIRPTSNVVDGRIDIVGVAKRALIEELGLHKVAPNGDIDQIIEQLRIFELGCDLEYYQWNFLSYAKVNLNFKQIYTGWQKAKDRKENQTITQIEFTKEAVLDFVTNQHIWSSGVACAVRTFDYYT</sequence>
<name>A0A6N9T8B2_9HYPH</name>
<gene>
    <name evidence="1" type="ORF">GTK09_23885</name>
</gene>
<proteinExistence type="predicted"/>
<evidence type="ECO:0000313" key="2">
    <source>
        <dbReference type="Proteomes" id="UP000469011"/>
    </source>
</evidence>
<protein>
    <submittedName>
        <fullName evidence="1">Uncharacterized protein</fullName>
    </submittedName>
</protein>